<keyword evidence="1" id="KW-0472">Membrane</keyword>
<accession>A0A1Y2K6D8</accession>
<dbReference type="STRING" id="1434232.MAIT1_03025"/>
<sequence length="349" mass="39487">MFLTLAPIVLILESYIWFKVIVDHLADPTLYGLAHILLSLACIIVAVMSAIRIQGDRVWLSLLALFVIVMGPMGAFGALFSFLMNQWYRRGASTFEEWYNSLFPEGEIDAPQALVDQLEAIKKSGAQSGDTADTAQFQDVLSFGEQRQKLAMLALISREFSPIFSPLLNRALADPDNAVRVQAATAVTHVEHRFTLRSQYLQKRIKETPDDAPLLLEAARHFDDYAFTGLLDAVRERQNRELALDLYKRYLALKPDDLSARTAVGRNLLRDGRHQEAADFLRSCFEGGYGAPQLALWFMEALFSLQQFEELESVAREYGDVFRDRERYNLQINEAIALWVDETALEDAA</sequence>
<evidence type="ECO:0000313" key="2">
    <source>
        <dbReference type="EMBL" id="OSM04918.1"/>
    </source>
</evidence>
<gene>
    <name evidence="2" type="ORF">MAIT1_03025</name>
</gene>
<feature type="transmembrane region" description="Helical" evidence="1">
    <location>
        <begin position="58"/>
        <end position="84"/>
    </location>
</feature>
<dbReference type="AlphaFoldDB" id="A0A1Y2K6D8"/>
<name>A0A1Y2K6D8_9PROT</name>
<dbReference type="InterPro" id="IPR011990">
    <property type="entry name" value="TPR-like_helical_dom_sf"/>
</dbReference>
<organism evidence="2 3">
    <name type="scientific">Magnetofaba australis IT-1</name>
    <dbReference type="NCBI Taxonomy" id="1434232"/>
    <lineage>
        <taxon>Bacteria</taxon>
        <taxon>Pseudomonadati</taxon>
        <taxon>Pseudomonadota</taxon>
        <taxon>Magnetococcia</taxon>
        <taxon>Magnetococcales</taxon>
        <taxon>Magnetococcaceae</taxon>
        <taxon>Magnetofaba</taxon>
    </lineage>
</organism>
<dbReference type="Proteomes" id="UP000194003">
    <property type="component" value="Unassembled WGS sequence"/>
</dbReference>
<keyword evidence="3" id="KW-1185">Reference proteome</keyword>
<protein>
    <submittedName>
        <fullName evidence="2">Uncharacterized protein</fullName>
    </submittedName>
</protein>
<evidence type="ECO:0000313" key="3">
    <source>
        <dbReference type="Proteomes" id="UP000194003"/>
    </source>
</evidence>
<keyword evidence="1" id="KW-1133">Transmembrane helix</keyword>
<dbReference type="EMBL" id="LVJN01000018">
    <property type="protein sequence ID" value="OSM04918.1"/>
    <property type="molecule type" value="Genomic_DNA"/>
</dbReference>
<keyword evidence="1" id="KW-0812">Transmembrane</keyword>
<evidence type="ECO:0000256" key="1">
    <source>
        <dbReference type="SAM" id="Phobius"/>
    </source>
</evidence>
<dbReference type="SUPFAM" id="SSF48452">
    <property type="entry name" value="TPR-like"/>
    <property type="match status" value="1"/>
</dbReference>
<comment type="caution">
    <text evidence="2">The sequence shown here is derived from an EMBL/GenBank/DDBJ whole genome shotgun (WGS) entry which is preliminary data.</text>
</comment>
<proteinExistence type="predicted"/>
<reference evidence="2 3" key="1">
    <citation type="journal article" date="2016" name="BMC Genomics">
        <title>Combined genomic and structural analyses of a cultured magnetotactic bacterium reveals its niche adaptation to a dynamic environment.</title>
        <authorList>
            <person name="Araujo A.C."/>
            <person name="Morillo V."/>
            <person name="Cypriano J."/>
            <person name="Teixeira L.C."/>
            <person name="Leao P."/>
            <person name="Lyra S."/>
            <person name="Almeida L.G."/>
            <person name="Bazylinski D.A."/>
            <person name="Vasconcellos A.T."/>
            <person name="Abreu F."/>
            <person name="Lins U."/>
        </authorList>
    </citation>
    <scope>NUCLEOTIDE SEQUENCE [LARGE SCALE GENOMIC DNA]</scope>
    <source>
        <strain evidence="2 3">IT-1</strain>
    </source>
</reference>
<feature type="transmembrane region" description="Helical" evidence="1">
    <location>
        <begin position="30"/>
        <end position="51"/>
    </location>
</feature>
<dbReference type="Gene3D" id="1.25.40.10">
    <property type="entry name" value="Tetratricopeptide repeat domain"/>
    <property type="match status" value="1"/>
</dbReference>